<dbReference type="PANTHER" id="PTHR30251:SF25">
    <property type="entry name" value="FIMBRIAE CHAPARONE"/>
    <property type="match status" value="1"/>
</dbReference>
<feature type="domain" description="Pili assembly chaperone C-terminal" evidence="8">
    <location>
        <begin position="179"/>
        <end position="242"/>
    </location>
</feature>
<proteinExistence type="inferred from homology"/>
<comment type="similarity">
    <text evidence="2">Belongs to the periplasmic pilus chaperone family.</text>
</comment>
<evidence type="ECO:0000256" key="4">
    <source>
        <dbReference type="ARBA" id="ARBA00022764"/>
    </source>
</evidence>
<evidence type="ECO:0000259" key="8">
    <source>
        <dbReference type="Pfam" id="PF02753"/>
    </source>
</evidence>
<dbReference type="Gene3D" id="2.60.40.10">
    <property type="entry name" value="Immunoglobulins"/>
    <property type="match status" value="2"/>
</dbReference>
<feature type="chain" id="PRO_5006039416" description="Pilus assembly protein" evidence="6">
    <location>
        <begin position="29"/>
        <end position="249"/>
    </location>
</feature>
<dbReference type="InterPro" id="IPR050643">
    <property type="entry name" value="Periplasmic_pilus_chap"/>
</dbReference>
<sequence>MGCFMKLSFKLGLTAISTALLCNSISHAAVVMTGTRVIFPANQTEKTIQLQNKDNNPNIVQVWVDRGNKASTPDTADGPFIANPQIFKISPNAGQMVRLTFIGDKSELPTDRESVFYLNFSEIPGVKDTGDAPNQLMIVFKNRLKVFYRPDRLPYPPEEMSKHIVYKFSGTSTQPKVTISNNSAYYANISEAYVVQQDDKTKIQKNTMIAPKTSVEWDVPLKDFDMSKAKISLGLINDYGVTVTKELHE</sequence>
<evidence type="ECO:0000256" key="2">
    <source>
        <dbReference type="ARBA" id="ARBA00007399"/>
    </source>
</evidence>
<dbReference type="KEGG" id="aei:AOY20_11000"/>
<keyword evidence="4" id="KW-0574">Periplasm</keyword>
<feature type="signal peptide" evidence="6">
    <location>
        <begin position="1"/>
        <end position="28"/>
    </location>
</feature>
<dbReference type="InterPro" id="IPR001829">
    <property type="entry name" value="Pili_assmbl_chaperone_bac"/>
</dbReference>
<dbReference type="Proteomes" id="UP000064939">
    <property type="component" value="Chromosome"/>
</dbReference>
<evidence type="ECO:0000259" key="7">
    <source>
        <dbReference type="Pfam" id="PF00345"/>
    </source>
</evidence>
<keyword evidence="10" id="KW-1185">Reference proteome</keyword>
<evidence type="ECO:0000313" key="9">
    <source>
        <dbReference type="EMBL" id="ALH96014.1"/>
    </source>
</evidence>
<dbReference type="InterPro" id="IPR016148">
    <property type="entry name" value="Pili_assmbl_chaperone_C"/>
</dbReference>
<dbReference type="PRINTS" id="PR00969">
    <property type="entry name" value="CHAPERONPILI"/>
</dbReference>
<dbReference type="GO" id="GO:0071555">
    <property type="term" value="P:cell wall organization"/>
    <property type="evidence" value="ECO:0007669"/>
    <property type="project" value="InterPro"/>
</dbReference>
<keyword evidence="3 6" id="KW-0732">Signal</keyword>
<name>A0A0N9VFD6_9GAMM</name>
<evidence type="ECO:0008006" key="11">
    <source>
        <dbReference type="Google" id="ProtNLM"/>
    </source>
</evidence>
<reference evidence="9 10" key="1">
    <citation type="journal article" date="2015" name="Int. J. Syst. Evol. Microbiol.">
        <title>Acinetobacter equi sp. nov. isolated from horse faeces.</title>
        <authorList>
            <person name="Poppel M.T."/>
            <person name="Skiebe E."/>
            <person name="Laue M."/>
            <person name="Bergmann H."/>
            <person name="Ebersberger I."/>
            <person name="Garn T."/>
            <person name="Fruth A."/>
            <person name="Baumgardt S."/>
            <person name="Busse H.J."/>
            <person name="Wilharm G."/>
        </authorList>
    </citation>
    <scope>NUCLEOTIDE SEQUENCE [LARGE SCALE GENOMIC DNA]</scope>
    <source>
        <strain evidence="9 10">114</strain>
    </source>
</reference>
<keyword evidence="5" id="KW-0143">Chaperone</keyword>
<evidence type="ECO:0000256" key="6">
    <source>
        <dbReference type="SAM" id="SignalP"/>
    </source>
</evidence>
<evidence type="ECO:0000256" key="3">
    <source>
        <dbReference type="ARBA" id="ARBA00022729"/>
    </source>
</evidence>
<organism evidence="9 10">
    <name type="scientific">Acinetobacter equi</name>
    <dbReference type="NCBI Taxonomy" id="1324350"/>
    <lineage>
        <taxon>Bacteria</taxon>
        <taxon>Pseudomonadati</taxon>
        <taxon>Pseudomonadota</taxon>
        <taxon>Gammaproteobacteria</taxon>
        <taxon>Moraxellales</taxon>
        <taxon>Moraxellaceae</taxon>
        <taxon>Acinetobacter</taxon>
    </lineage>
</organism>
<dbReference type="Pfam" id="PF02753">
    <property type="entry name" value="PapD_C"/>
    <property type="match status" value="1"/>
</dbReference>
<gene>
    <name evidence="9" type="ORF">AOY20_11000</name>
</gene>
<evidence type="ECO:0000256" key="5">
    <source>
        <dbReference type="ARBA" id="ARBA00023186"/>
    </source>
</evidence>
<dbReference type="SUPFAM" id="SSF49584">
    <property type="entry name" value="Periplasmic chaperone C-domain"/>
    <property type="match status" value="1"/>
</dbReference>
<comment type="subcellular location">
    <subcellularLocation>
        <location evidence="1">Periplasm</location>
    </subcellularLocation>
</comment>
<dbReference type="GO" id="GO:0030288">
    <property type="term" value="C:outer membrane-bounded periplasmic space"/>
    <property type="evidence" value="ECO:0007669"/>
    <property type="project" value="InterPro"/>
</dbReference>
<evidence type="ECO:0000313" key="10">
    <source>
        <dbReference type="Proteomes" id="UP000064939"/>
    </source>
</evidence>
<protein>
    <recommendedName>
        <fullName evidence="11">Pilus assembly protein</fullName>
    </recommendedName>
</protein>
<dbReference type="STRING" id="1324350.AOY20_11000"/>
<dbReference type="InterPro" id="IPR008962">
    <property type="entry name" value="PapD-like_sf"/>
</dbReference>
<feature type="domain" description="Pili assembly chaperone N-terminal" evidence="7">
    <location>
        <begin position="30"/>
        <end position="153"/>
    </location>
</feature>
<accession>A0A0N9VFD6</accession>
<dbReference type="InterPro" id="IPR013783">
    <property type="entry name" value="Ig-like_fold"/>
</dbReference>
<dbReference type="InterPro" id="IPR036316">
    <property type="entry name" value="Pili_assmbl_chap_C_dom_sf"/>
</dbReference>
<evidence type="ECO:0000256" key="1">
    <source>
        <dbReference type="ARBA" id="ARBA00004418"/>
    </source>
</evidence>
<dbReference type="SUPFAM" id="SSF49354">
    <property type="entry name" value="PapD-like"/>
    <property type="match status" value="1"/>
</dbReference>
<dbReference type="Pfam" id="PF00345">
    <property type="entry name" value="PapD_N"/>
    <property type="match status" value="1"/>
</dbReference>
<dbReference type="PANTHER" id="PTHR30251">
    <property type="entry name" value="PILUS ASSEMBLY CHAPERONE"/>
    <property type="match status" value="1"/>
</dbReference>
<dbReference type="AlphaFoldDB" id="A0A0N9VFD6"/>
<dbReference type="InterPro" id="IPR016147">
    <property type="entry name" value="Pili_assmbl_chaperone_N"/>
</dbReference>
<dbReference type="EMBL" id="CP012808">
    <property type="protein sequence ID" value="ALH96014.1"/>
    <property type="molecule type" value="Genomic_DNA"/>
</dbReference>